<dbReference type="InterPro" id="IPR000868">
    <property type="entry name" value="Isochorismatase-like_dom"/>
</dbReference>
<gene>
    <name evidence="4" type="ORF">UFOPK2032_01150</name>
</gene>
<reference evidence="4" key="1">
    <citation type="submission" date="2020-05" db="EMBL/GenBank/DDBJ databases">
        <authorList>
            <person name="Chiriac C."/>
            <person name="Salcher M."/>
            <person name="Ghai R."/>
            <person name="Kavagutti S V."/>
        </authorList>
    </citation>
    <scope>NUCLEOTIDE SEQUENCE</scope>
</reference>
<feature type="region of interest" description="Disordered" evidence="2">
    <location>
        <begin position="163"/>
        <end position="184"/>
    </location>
</feature>
<dbReference type="EMBL" id="CAEZVM010000072">
    <property type="protein sequence ID" value="CAB4639259.1"/>
    <property type="molecule type" value="Genomic_DNA"/>
</dbReference>
<dbReference type="InterPro" id="IPR050272">
    <property type="entry name" value="Isochorismatase-like_hydrls"/>
</dbReference>
<sequence>MSTFKDRDKTALMVIDVQKAVVGWAWRSAEVVANINKLVAKARASSTPVVWVQHSDEEMTIGSEAWELMDDLTKPIDGEDVVQKNYRSSFESTNLDAVLEKLGVSNLLITGGETNNCVRHTAHAAIERGYDVVLVSDAHTTNDGPWGLNSVKAEDVVAEQNGSFSSYSLPGRQSTVSTTDEVRF</sequence>
<evidence type="ECO:0000256" key="1">
    <source>
        <dbReference type="ARBA" id="ARBA00022801"/>
    </source>
</evidence>
<dbReference type="PANTHER" id="PTHR43540:SF6">
    <property type="entry name" value="ISOCHORISMATASE-LIKE DOMAIN-CONTAINING PROTEIN"/>
    <property type="match status" value="1"/>
</dbReference>
<evidence type="ECO:0000256" key="2">
    <source>
        <dbReference type="SAM" id="MobiDB-lite"/>
    </source>
</evidence>
<name>A0A6J6JU55_9ZZZZ</name>
<evidence type="ECO:0000313" key="4">
    <source>
        <dbReference type="EMBL" id="CAB4639259.1"/>
    </source>
</evidence>
<dbReference type="PANTHER" id="PTHR43540">
    <property type="entry name" value="PEROXYUREIDOACRYLATE/UREIDOACRYLATE AMIDOHYDROLASE-RELATED"/>
    <property type="match status" value="1"/>
</dbReference>
<protein>
    <submittedName>
        <fullName evidence="4">Unannotated protein</fullName>
    </submittedName>
</protein>
<accession>A0A6J6JU55</accession>
<dbReference type="GO" id="GO:0016787">
    <property type="term" value="F:hydrolase activity"/>
    <property type="evidence" value="ECO:0007669"/>
    <property type="project" value="UniProtKB-KW"/>
</dbReference>
<evidence type="ECO:0000259" key="3">
    <source>
        <dbReference type="Pfam" id="PF00857"/>
    </source>
</evidence>
<dbReference type="SUPFAM" id="SSF52499">
    <property type="entry name" value="Isochorismatase-like hydrolases"/>
    <property type="match status" value="1"/>
</dbReference>
<dbReference type="InterPro" id="IPR036380">
    <property type="entry name" value="Isochorismatase-like_sf"/>
</dbReference>
<dbReference type="Pfam" id="PF00857">
    <property type="entry name" value="Isochorismatase"/>
    <property type="match status" value="1"/>
</dbReference>
<proteinExistence type="predicted"/>
<organism evidence="4">
    <name type="scientific">freshwater metagenome</name>
    <dbReference type="NCBI Taxonomy" id="449393"/>
    <lineage>
        <taxon>unclassified sequences</taxon>
        <taxon>metagenomes</taxon>
        <taxon>ecological metagenomes</taxon>
    </lineage>
</organism>
<dbReference type="AlphaFoldDB" id="A0A6J6JU55"/>
<feature type="domain" description="Isochorismatase-like" evidence="3">
    <location>
        <begin position="10"/>
        <end position="143"/>
    </location>
</feature>
<keyword evidence="1" id="KW-0378">Hydrolase</keyword>
<dbReference type="Gene3D" id="3.40.50.850">
    <property type="entry name" value="Isochorismatase-like"/>
    <property type="match status" value="1"/>
</dbReference>